<feature type="non-terminal residue" evidence="2">
    <location>
        <position position="1"/>
    </location>
</feature>
<keyword evidence="1" id="KW-0812">Transmembrane</keyword>
<name>A0ABV0X0J3_9TELE</name>
<organism evidence="2 3">
    <name type="scientific">Xenotaenia resolanae</name>
    <dbReference type="NCBI Taxonomy" id="208358"/>
    <lineage>
        <taxon>Eukaryota</taxon>
        <taxon>Metazoa</taxon>
        <taxon>Chordata</taxon>
        <taxon>Craniata</taxon>
        <taxon>Vertebrata</taxon>
        <taxon>Euteleostomi</taxon>
        <taxon>Actinopterygii</taxon>
        <taxon>Neopterygii</taxon>
        <taxon>Teleostei</taxon>
        <taxon>Neoteleostei</taxon>
        <taxon>Acanthomorphata</taxon>
        <taxon>Ovalentaria</taxon>
        <taxon>Atherinomorphae</taxon>
        <taxon>Cyprinodontiformes</taxon>
        <taxon>Goodeidae</taxon>
        <taxon>Xenotaenia</taxon>
    </lineage>
</organism>
<dbReference type="Proteomes" id="UP001444071">
    <property type="component" value="Unassembled WGS sequence"/>
</dbReference>
<keyword evidence="1" id="KW-0472">Membrane</keyword>
<dbReference type="EMBL" id="JAHRIM010078494">
    <property type="protein sequence ID" value="MEQ2274416.1"/>
    <property type="molecule type" value="Genomic_DNA"/>
</dbReference>
<sequence>ELKDFQPVCWSPWRTSSSGVIFFGGAAGQVGFRMPLFFRKRKPSEDSQKRLEHQLYWSNQEGADDILDISGCELAEVRVSLTVGPEHFGSRVFQDNLIQSVCSVLGVEACLLENLENSMENLL</sequence>
<proteinExistence type="predicted"/>
<evidence type="ECO:0000313" key="2">
    <source>
        <dbReference type="EMBL" id="MEQ2274416.1"/>
    </source>
</evidence>
<accession>A0ABV0X0J3</accession>
<protein>
    <submittedName>
        <fullName evidence="2">Uncharacterized protein</fullName>
    </submittedName>
</protein>
<evidence type="ECO:0000256" key="1">
    <source>
        <dbReference type="SAM" id="Phobius"/>
    </source>
</evidence>
<reference evidence="2 3" key="1">
    <citation type="submission" date="2021-06" db="EMBL/GenBank/DDBJ databases">
        <authorList>
            <person name="Palmer J.M."/>
        </authorList>
    </citation>
    <scope>NUCLEOTIDE SEQUENCE [LARGE SCALE GENOMIC DNA]</scope>
    <source>
        <strain evidence="2 3">XR_2019</strain>
        <tissue evidence="2">Muscle</tissue>
    </source>
</reference>
<keyword evidence="1" id="KW-1133">Transmembrane helix</keyword>
<gene>
    <name evidence="2" type="ORF">XENORESO_020916</name>
</gene>
<comment type="caution">
    <text evidence="2">The sequence shown here is derived from an EMBL/GenBank/DDBJ whole genome shotgun (WGS) entry which is preliminary data.</text>
</comment>
<keyword evidence="3" id="KW-1185">Reference proteome</keyword>
<evidence type="ECO:0000313" key="3">
    <source>
        <dbReference type="Proteomes" id="UP001444071"/>
    </source>
</evidence>
<feature type="transmembrane region" description="Helical" evidence="1">
    <location>
        <begin position="20"/>
        <end position="38"/>
    </location>
</feature>